<proteinExistence type="predicted"/>
<evidence type="ECO:0000256" key="1">
    <source>
        <dbReference type="SAM" id="SignalP"/>
    </source>
</evidence>
<dbReference type="RefSeq" id="WP_145069646.1">
    <property type="nucleotide sequence ID" value="NZ_CP036287.1"/>
</dbReference>
<dbReference type="AlphaFoldDB" id="A0A518BRJ7"/>
<protein>
    <submittedName>
        <fullName evidence="2">Uncharacterized protein</fullName>
    </submittedName>
</protein>
<dbReference type="EMBL" id="CP036287">
    <property type="protein sequence ID" value="QDU69601.1"/>
    <property type="molecule type" value="Genomic_DNA"/>
</dbReference>
<dbReference type="KEGG" id="pbap:Pla133_47210"/>
<accession>A0A518BRJ7</accession>
<feature type="signal peptide" evidence="1">
    <location>
        <begin position="1"/>
        <end position="23"/>
    </location>
</feature>
<gene>
    <name evidence="2" type="ORF">Pla133_47210</name>
</gene>
<reference evidence="2 3" key="1">
    <citation type="submission" date="2019-02" db="EMBL/GenBank/DDBJ databases">
        <title>Deep-cultivation of Planctomycetes and their phenomic and genomic characterization uncovers novel biology.</title>
        <authorList>
            <person name="Wiegand S."/>
            <person name="Jogler M."/>
            <person name="Boedeker C."/>
            <person name="Pinto D."/>
            <person name="Vollmers J."/>
            <person name="Rivas-Marin E."/>
            <person name="Kohn T."/>
            <person name="Peeters S.H."/>
            <person name="Heuer A."/>
            <person name="Rast P."/>
            <person name="Oberbeckmann S."/>
            <person name="Bunk B."/>
            <person name="Jeske O."/>
            <person name="Meyerdierks A."/>
            <person name="Storesund J.E."/>
            <person name="Kallscheuer N."/>
            <person name="Luecker S."/>
            <person name="Lage O.M."/>
            <person name="Pohl T."/>
            <person name="Merkel B.J."/>
            <person name="Hornburger P."/>
            <person name="Mueller R.-W."/>
            <person name="Bruemmer F."/>
            <person name="Labrenz M."/>
            <person name="Spormann A.M."/>
            <person name="Op den Camp H."/>
            <person name="Overmann J."/>
            <person name="Amann R."/>
            <person name="Jetten M.S.M."/>
            <person name="Mascher T."/>
            <person name="Medema M.H."/>
            <person name="Devos D.P."/>
            <person name="Kaster A.-K."/>
            <person name="Ovreas L."/>
            <person name="Rohde M."/>
            <person name="Galperin M.Y."/>
            <person name="Jogler C."/>
        </authorList>
    </citation>
    <scope>NUCLEOTIDE SEQUENCE [LARGE SCALE GENOMIC DNA]</scope>
    <source>
        <strain evidence="2 3">Pla133</strain>
    </source>
</reference>
<feature type="chain" id="PRO_5021962304" evidence="1">
    <location>
        <begin position="24"/>
        <end position="807"/>
    </location>
</feature>
<organism evidence="2 3">
    <name type="scientific">Engelhardtia mirabilis</name>
    <dbReference type="NCBI Taxonomy" id="2528011"/>
    <lineage>
        <taxon>Bacteria</taxon>
        <taxon>Pseudomonadati</taxon>
        <taxon>Planctomycetota</taxon>
        <taxon>Planctomycetia</taxon>
        <taxon>Planctomycetia incertae sedis</taxon>
        <taxon>Engelhardtia</taxon>
    </lineage>
</organism>
<keyword evidence="1" id="KW-0732">Signal</keyword>
<dbReference type="Proteomes" id="UP000316921">
    <property type="component" value="Chromosome"/>
</dbReference>
<evidence type="ECO:0000313" key="3">
    <source>
        <dbReference type="Proteomes" id="UP000316921"/>
    </source>
</evidence>
<sequence length="807" mass="89066" precursor="true">MKTTTNCLAAAFAAAALAPAALAQLPPTQTDAGGRNVPNIGVHDMKKTAAENGGRIPSGGITLLPGTVLPNNPKPLGWVLTAANLYLPDTAEPGVGDQAALNATYALTSDDQYPLDLDFSNSDPSGSIDNSAVDVNGDPIHFNLHWPQGEPDKFWLTDVGLEPNSPVDDLEEIVNDIYKTGNQSRVQEALDILLGTNVSGALTNRAYLGFELLHYKGRKDNQTFDPVTRNLEITQLWYGNEIRSSHNMVKVPAHGDYTITWKIRGLGDPGPNHEFAFPIDEFTAIPMKKTANSLFWFRNAWVWKWFDVVDPLPGDVRKYSLEQFFQIHTGTPFDEFGQPVPSYADVNPGDARYWLYVNRKMDMGSYVGGQGDITSLTRFQQYDLDQDGRIGGYLANGTDTGLAYDGATNSQAQFNSYGNQEYAVPLLDWSQGPTTIPFFGYDSSFTTVRKGQGFDLTVRYGQGLSQAGIYVWGWREHPPRINWLESYAEGEILASGAPKDWRFGHKWDEVQALGVDAIGDLVPEKALHNALIEYGASAGTSADRRTFLRKTKNLMPQIADRRGLPATPGVLAFPNPEADLNLFYGNLDIWGDIERISAAGKKTWTEGDKIKVTIYNDDAVTRYFRVVDFGTTDYQYNGLDMGLLDWKPVFGFPQIAAMAWSGLFGAQGYAVDHWSTTALNGTGNPFYVDPMFADLPNFWQPGVRDLKHDYDDLTGFSGPGFHVVQDGVFSVWGNNQLASKPTGDANIWNYSYGKPIPPKSVRTFDVEMPRAAALNNGAMYIFDPQFHFTSIFTNHPVAELVPEGLGE</sequence>
<evidence type="ECO:0000313" key="2">
    <source>
        <dbReference type="EMBL" id="QDU69601.1"/>
    </source>
</evidence>
<keyword evidence="3" id="KW-1185">Reference proteome</keyword>
<name>A0A518BRJ7_9BACT</name>